<evidence type="ECO:0008006" key="3">
    <source>
        <dbReference type="Google" id="ProtNLM"/>
    </source>
</evidence>
<dbReference type="GO" id="GO:0031072">
    <property type="term" value="F:heat shock protein binding"/>
    <property type="evidence" value="ECO:0007669"/>
    <property type="project" value="InterPro"/>
</dbReference>
<organism evidence="2">
    <name type="scientific">marine sediment metagenome</name>
    <dbReference type="NCBI Taxonomy" id="412755"/>
    <lineage>
        <taxon>unclassified sequences</taxon>
        <taxon>metagenomes</taxon>
        <taxon>ecological metagenomes</taxon>
    </lineage>
</organism>
<dbReference type="PANTHER" id="PTHR48465">
    <property type="entry name" value="PROTEIN SSUH2 HOMOLOG"/>
    <property type="match status" value="1"/>
</dbReference>
<evidence type="ECO:0000256" key="1">
    <source>
        <dbReference type="SAM" id="Coils"/>
    </source>
</evidence>
<dbReference type="InterPro" id="IPR052789">
    <property type="entry name" value="SSUH2_homolog"/>
</dbReference>
<name>A0A0F9QKZ3_9ZZZZ</name>
<evidence type="ECO:0000313" key="2">
    <source>
        <dbReference type="EMBL" id="KKN44810.1"/>
    </source>
</evidence>
<keyword evidence="1" id="KW-0175">Coiled coil</keyword>
<dbReference type="PANTHER" id="PTHR48465:SF1">
    <property type="entry name" value="PROTEIN SSUH2 HOMOLOG"/>
    <property type="match status" value="1"/>
</dbReference>
<proteinExistence type="predicted"/>
<comment type="caution">
    <text evidence="2">The sequence shown here is derived from an EMBL/GenBank/DDBJ whole genome shotgun (WGS) entry which is preliminary data.</text>
</comment>
<dbReference type="AlphaFoldDB" id="A0A0F9QKZ3"/>
<protein>
    <recommendedName>
        <fullName evidence="3">CR-type domain-containing protein</fullName>
    </recommendedName>
</protein>
<sequence length="472" mass="53093">MSGNDSYQIRIDEIVEIIKLSTKTILKKKKVPEAFFQQLSTARMKREKIFKIKAQALNMEKPIITDGSISCSKDPNFYSEPILPRIPSNFKAEHQKYPIKDTVKKVECKECKTIGRFDCEMCNTTGQIVCKKCKGAGDYVCSRCGGKGTNLCKSCRGKGSKRCLRCFGRGYVTPIASSSDGPEHVTCSRCGGKGRIVCKKCGGSARVRCTSCLPPGSGMKKCNSCSGSGIISCNKCSGKGYNICRKCDGSGFIWEFKVKNFQFIPIEQNYVVMDQNMKILDPLFSELPDYVWSRISVEDLRGTEGISNTAKESLDKINQFNNSLNNKDIQKRENIIHMTSGVFTVGKYNDVIYKLAVIGQGQKFLGKIIGLPRGLKLQKNGTQGSSDEQFSSIRFQKQLEKNRKKNIKKKKKLSKNEKLELQMNKKRQEILEIDECPYCGHTISNGMVQKYLRGESIKCEYCNVVIKEIYKD</sequence>
<dbReference type="CDD" id="cd10719">
    <property type="entry name" value="DnaJ_zf"/>
    <property type="match status" value="1"/>
</dbReference>
<feature type="coiled-coil region" evidence="1">
    <location>
        <begin position="396"/>
        <end position="429"/>
    </location>
</feature>
<dbReference type="GO" id="GO:0051082">
    <property type="term" value="F:unfolded protein binding"/>
    <property type="evidence" value="ECO:0007669"/>
    <property type="project" value="InterPro"/>
</dbReference>
<reference evidence="2" key="1">
    <citation type="journal article" date="2015" name="Nature">
        <title>Complex archaea that bridge the gap between prokaryotes and eukaryotes.</title>
        <authorList>
            <person name="Spang A."/>
            <person name="Saw J.H."/>
            <person name="Jorgensen S.L."/>
            <person name="Zaremba-Niedzwiedzka K."/>
            <person name="Martijn J."/>
            <person name="Lind A.E."/>
            <person name="van Eijk R."/>
            <person name="Schleper C."/>
            <person name="Guy L."/>
            <person name="Ettema T.J."/>
        </authorList>
    </citation>
    <scope>NUCLEOTIDE SEQUENCE</scope>
</reference>
<dbReference type="InterPro" id="IPR001305">
    <property type="entry name" value="HSP_DnaJ_Cys-rich_dom"/>
</dbReference>
<accession>A0A0F9QKZ3</accession>
<dbReference type="SUPFAM" id="SSF57938">
    <property type="entry name" value="DnaJ/Hsp40 cysteine-rich domain"/>
    <property type="match status" value="1"/>
</dbReference>
<gene>
    <name evidence="2" type="ORF">LCGC14_0689470</name>
</gene>
<dbReference type="InterPro" id="IPR036410">
    <property type="entry name" value="HSP_DnaJ_Cys-rich_dom_sf"/>
</dbReference>
<dbReference type="EMBL" id="LAZR01001428">
    <property type="protein sequence ID" value="KKN44810.1"/>
    <property type="molecule type" value="Genomic_DNA"/>
</dbReference>